<dbReference type="SUPFAM" id="SSF53383">
    <property type="entry name" value="PLP-dependent transferases"/>
    <property type="match status" value="1"/>
</dbReference>
<protein>
    <submittedName>
        <fullName evidence="2">Aminotransferase class I/II-fold pyridoxal phosphate-dependent enzyme</fullName>
    </submittedName>
</protein>
<accession>A0A3R9TK05</accession>
<reference evidence="2 3" key="1">
    <citation type="submission" date="2018-10" db="EMBL/GenBank/DDBJ databases">
        <title>GWAS and RNA-Seq identify cryptic mechanisms of antimicrobial resistance in Acinetobacter baumannii.</title>
        <authorList>
            <person name="Sahl J.W."/>
        </authorList>
    </citation>
    <scope>NUCLEOTIDE SEQUENCE [LARGE SCALE GENOMIC DNA]</scope>
    <source>
        <strain evidence="2 3">TG28175</strain>
    </source>
</reference>
<dbReference type="Proteomes" id="UP000280073">
    <property type="component" value="Unassembled WGS sequence"/>
</dbReference>
<dbReference type="InterPro" id="IPR004839">
    <property type="entry name" value="Aminotransferase_I/II_large"/>
</dbReference>
<dbReference type="AlphaFoldDB" id="A0A3R9TK05"/>
<dbReference type="InterPro" id="IPR015421">
    <property type="entry name" value="PyrdxlP-dep_Trfase_major"/>
</dbReference>
<sequence length="142" mass="16341">GYIVAAPTIIQTITEDILLIDRQGNNITELALADLMQRGEIKRHIRKMKKIYQLRRDHALAEFQRVFAESIQIQPPAGGMALWVKFQKSFTQDQLIKLKELNIDTEQKFKQKECANHCIRFGFAALSEKEITSLIETLNEAL</sequence>
<comment type="caution">
    <text evidence="2">The sequence shown here is derived from an EMBL/GenBank/DDBJ whole genome shotgun (WGS) entry which is preliminary data.</text>
</comment>
<dbReference type="EMBL" id="RFDI01000978">
    <property type="protein sequence ID" value="RSR50999.1"/>
    <property type="molecule type" value="Genomic_DNA"/>
</dbReference>
<keyword evidence="2" id="KW-0808">Transferase</keyword>
<dbReference type="PANTHER" id="PTHR46577">
    <property type="entry name" value="HTH-TYPE TRANSCRIPTIONAL REGULATORY PROTEIN GABR"/>
    <property type="match status" value="1"/>
</dbReference>
<evidence type="ECO:0000259" key="1">
    <source>
        <dbReference type="Pfam" id="PF00155"/>
    </source>
</evidence>
<proteinExistence type="predicted"/>
<gene>
    <name evidence="2" type="ORF">EA686_16625</name>
</gene>
<dbReference type="InterPro" id="IPR015424">
    <property type="entry name" value="PyrdxlP-dep_Trfase"/>
</dbReference>
<dbReference type="Gene3D" id="3.40.640.10">
    <property type="entry name" value="Type I PLP-dependent aspartate aminotransferase-like (Major domain)"/>
    <property type="match status" value="1"/>
</dbReference>
<evidence type="ECO:0000313" key="2">
    <source>
        <dbReference type="EMBL" id="RSR50999.1"/>
    </source>
</evidence>
<organism evidence="2 3">
    <name type="scientific">Acinetobacter baumannii</name>
    <dbReference type="NCBI Taxonomy" id="470"/>
    <lineage>
        <taxon>Bacteria</taxon>
        <taxon>Pseudomonadati</taxon>
        <taxon>Pseudomonadota</taxon>
        <taxon>Gammaproteobacteria</taxon>
        <taxon>Moraxellales</taxon>
        <taxon>Moraxellaceae</taxon>
        <taxon>Acinetobacter</taxon>
        <taxon>Acinetobacter calcoaceticus/baumannii complex</taxon>
    </lineage>
</organism>
<evidence type="ECO:0000313" key="3">
    <source>
        <dbReference type="Proteomes" id="UP000280073"/>
    </source>
</evidence>
<dbReference type="PANTHER" id="PTHR46577:SF1">
    <property type="entry name" value="HTH-TYPE TRANSCRIPTIONAL REGULATORY PROTEIN GABR"/>
    <property type="match status" value="1"/>
</dbReference>
<name>A0A3R9TK05_ACIBA</name>
<dbReference type="GO" id="GO:0008483">
    <property type="term" value="F:transaminase activity"/>
    <property type="evidence" value="ECO:0007669"/>
    <property type="project" value="UniProtKB-KW"/>
</dbReference>
<feature type="non-terminal residue" evidence="2">
    <location>
        <position position="1"/>
    </location>
</feature>
<dbReference type="InterPro" id="IPR051446">
    <property type="entry name" value="HTH_trans_reg/aminotransferase"/>
</dbReference>
<feature type="domain" description="Aminotransferase class I/classII large" evidence="1">
    <location>
        <begin position="30"/>
        <end position="138"/>
    </location>
</feature>
<keyword evidence="2" id="KW-0032">Aminotransferase</keyword>
<dbReference type="Pfam" id="PF00155">
    <property type="entry name" value="Aminotran_1_2"/>
    <property type="match status" value="1"/>
</dbReference>
<dbReference type="GO" id="GO:0030170">
    <property type="term" value="F:pyridoxal phosphate binding"/>
    <property type="evidence" value="ECO:0007669"/>
    <property type="project" value="InterPro"/>
</dbReference>